<evidence type="ECO:0000256" key="6">
    <source>
        <dbReference type="PIRNR" id="PIRNR009376"/>
    </source>
</evidence>
<dbReference type="InterPro" id="IPR001736">
    <property type="entry name" value="PLipase_D/transphosphatidylase"/>
</dbReference>
<evidence type="ECO:0000256" key="7">
    <source>
        <dbReference type="SAM" id="MobiDB-lite"/>
    </source>
</evidence>
<dbReference type="CDD" id="cd09141">
    <property type="entry name" value="PLDc_vPLD1_2_yPLD_like_2"/>
    <property type="match status" value="1"/>
</dbReference>
<comment type="similarity">
    <text evidence="6">Belongs to the phospholipase D family.</text>
</comment>
<dbReference type="InterPro" id="IPR016555">
    <property type="entry name" value="PLipase_D_euk"/>
</dbReference>
<name>A0ABY8EQT3_MALFU</name>
<proteinExistence type="inferred from homology"/>
<evidence type="ECO:0000256" key="2">
    <source>
        <dbReference type="ARBA" id="ARBA00022737"/>
    </source>
</evidence>
<evidence type="ECO:0000256" key="3">
    <source>
        <dbReference type="ARBA" id="ARBA00022801"/>
    </source>
</evidence>
<feature type="domain" description="PLD phosphodiesterase" evidence="8">
    <location>
        <begin position="536"/>
        <end position="563"/>
    </location>
</feature>
<feature type="compositionally biased region" description="Low complexity" evidence="7">
    <location>
        <begin position="933"/>
        <end position="958"/>
    </location>
</feature>
<feature type="region of interest" description="Disordered" evidence="7">
    <location>
        <begin position="933"/>
        <end position="970"/>
    </location>
</feature>
<evidence type="ECO:0000313" key="10">
    <source>
        <dbReference type="Proteomes" id="UP000818624"/>
    </source>
</evidence>
<gene>
    <name evidence="9" type="primary">SPO14</name>
    <name evidence="9" type="ORF">GLX27_001367</name>
</gene>
<accession>A0ABY8EQT3</accession>
<dbReference type="SUPFAM" id="SSF64268">
    <property type="entry name" value="PX domain"/>
    <property type="match status" value="1"/>
</dbReference>
<feature type="compositionally biased region" description="Polar residues" evidence="7">
    <location>
        <begin position="29"/>
        <end position="48"/>
    </location>
</feature>
<dbReference type="CDD" id="cd09138">
    <property type="entry name" value="PLDc_vPLD1_2_yPLD_like_1"/>
    <property type="match status" value="1"/>
</dbReference>
<keyword evidence="3 6" id="KW-0378">Hydrolase</keyword>
<feature type="region of interest" description="Disordered" evidence="7">
    <location>
        <begin position="1045"/>
        <end position="1069"/>
    </location>
</feature>
<dbReference type="InterPro" id="IPR015679">
    <property type="entry name" value="PLipase_D_fam"/>
</dbReference>
<dbReference type="InterPro" id="IPR025202">
    <property type="entry name" value="PLD-like_dom"/>
</dbReference>
<dbReference type="PANTHER" id="PTHR18896:SF76">
    <property type="entry name" value="PHOSPHOLIPASE"/>
    <property type="match status" value="1"/>
</dbReference>
<dbReference type="SMART" id="SM00155">
    <property type="entry name" value="PLDc"/>
    <property type="match status" value="2"/>
</dbReference>
<feature type="compositionally biased region" description="Basic residues" evidence="7">
    <location>
        <begin position="1048"/>
        <end position="1060"/>
    </location>
</feature>
<organism evidence="9 10">
    <name type="scientific">Malassezia furfur</name>
    <name type="common">Pityriasis versicolor infection agent</name>
    <name type="synonym">Pityrosporum furfur</name>
    <dbReference type="NCBI Taxonomy" id="55194"/>
    <lineage>
        <taxon>Eukaryota</taxon>
        <taxon>Fungi</taxon>
        <taxon>Dikarya</taxon>
        <taxon>Basidiomycota</taxon>
        <taxon>Ustilaginomycotina</taxon>
        <taxon>Malasseziomycetes</taxon>
        <taxon>Malasseziales</taxon>
        <taxon>Malasseziaceae</taxon>
        <taxon>Malassezia</taxon>
    </lineage>
</organism>
<keyword evidence="2" id="KW-0677">Repeat</keyword>
<dbReference type="EC" id="3.1.4.4" evidence="6"/>
<evidence type="ECO:0000313" key="9">
    <source>
        <dbReference type="EMBL" id="WFD46728.1"/>
    </source>
</evidence>
<evidence type="ECO:0000259" key="8">
    <source>
        <dbReference type="SMART" id="SM00155"/>
    </source>
</evidence>
<evidence type="ECO:0000256" key="5">
    <source>
        <dbReference type="ARBA" id="ARBA00023098"/>
    </source>
</evidence>
<dbReference type="Gene3D" id="3.30.870.10">
    <property type="entry name" value="Endonuclease Chain A"/>
    <property type="match status" value="2"/>
</dbReference>
<dbReference type="GO" id="GO:0004630">
    <property type="term" value="F:phospholipase D activity"/>
    <property type="evidence" value="ECO:0007669"/>
    <property type="project" value="UniProtKB-EC"/>
</dbReference>
<comment type="catalytic activity">
    <reaction evidence="1 6">
        <text>a 1,2-diacyl-sn-glycero-3-phosphocholine + H2O = a 1,2-diacyl-sn-glycero-3-phosphate + choline + H(+)</text>
        <dbReference type="Rhea" id="RHEA:14445"/>
        <dbReference type="ChEBI" id="CHEBI:15354"/>
        <dbReference type="ChEBI" id="CHEBI:15377"/>
        <dbReference type="ChEBI" id="CHEBI:15378"/>
        <dbReference type="ChEBI" id="CHEBI:57643"/>
        <dbReference type="ChEBI" id="CHEBI:58608"/>
        <dbReference type="EC" id="3.1.4.4"/>
    </reaction>
</comment>
<feature type="domain" description="PLD phosphodiesterase" evidence="8">
    <location>
        <begin position="849"/>
        <end position="876"/>
    </location>
</feature>
<reference evidence="9 10" key="1">
    <citation type="journal article" date="2020" name="Elife">
        <title>Loss of centromere function drives karyotype evolution in closely related Malassezia species.</title>
        <authorList>
            <person name="Sankaranarayanan S.R."/>
            <person name="Ianiri G."/>
            <person name="Coelho M.A."/>
            <person name="Reza M.H."/>
            <person name="Thimmappa B.C."/>
            <person name="Ganguly P."/>
            <person name="Vadnala R.N."/>
            <person name="Sun S."/>
            <person name="Siddharthan R."/>
            <person name="Tellgren-Roth C."/>
            <person name="Dawson T.L."/>
            <person name="Heitman J."/>
            <person name="Sanyal K."/>
        </authorList>
    </citation>
    <scope>NUCLEOTIDE SEQUENCE [LARGE SCALE GENOMIC DNA]</scope>
    <source>
        <strain evidence="9">CBS14141</strain>
    </source>
</reference>
<protein>
    <recommendedName>
        <fullName evidence="6">Phospholipase</fullName>
        <ecNumber evidence="6">3.1.4.4</ecNumber>
    </recommendedName>
</protein>
<dbReference type="PANTHER" id="PTHR18896">
    <property type="entry name" value="PHOSPHOLIPASE D"/>
    <property type="match status" value="1"/>
</dbReference>
<dbReference type="Gene3D" id="3.30.1520.10">
    <property type="entry name" value="Phox-like domain"/>
    <property type="match status" value="1"/>
</dbReference>
<keyword evidence="4 6" id="KW-0442">Lipid degradation</keyword>
<dbReference type="SUPFAM" id="SSF56024">
    <property type="entry name" value="Phospholipase D/nuclease"/>
    <property type="match status" value="2"/>
</dbReference>
<sequence length="1107" mass="127581">MSEVYTEPAQVRPSVETSTSAPAHERTNVRSQSEDTGTSGVHSASQSRDAPAARKGGKLRTFMRGRGSNNEAVRTVPPPSVIGELQTGLLTVAMITMTMDRDEHDNPRIPVLLQQVQVKISDVVHTSYSGHTLYRIELTYGADMLRWVIYREVRDFFNLHTYFYTQSVRGHLGKTVKLRGAGDNDGDLPSFPKSLFTGMLSLQRGRNQSSSEGKERSMATERETREALEHYLKRLIRGVQFTAQANRLCRFLELSFMALQMANMQGALGKQGYLQIRSRSSHKRSLILGRLGDDFRVPKWFIVRESYILIVEDLFDLKVHDVYIMDQEFQVEQSRHFRKHVVEYGPGDSEKEPSYSNEDTQDRTGATVHHYVKRHSFWLRNAERKLKLVAPSEREMEQFIMSIKWAAGRNQFGRPNRFNSFAPIRRNARAQWLVDGRDYFWMVSEAISQARERIYIHDWWLSPEFYLRRPGTEEWRLDRLLQRKAREGVHVYVIIYNEVSNQFTPTDSGYTKQRLMSLHPNIFVQRSPSHFQTGTFYWAHHEKLCVVDEMIAFMGGLDLCFGRWDTATHSLVDDPHVNGPIEVVTDPNFIGPVADGAEIEIWPGQDYANERIAEWHTLTKPELDIIPRERQPRMPWHDVSTQLFGQPARDLCRHFCQRWNMLLRNKKHTRRMPFLMPPPDLTPVEMEKYGVKGTCEVQICRSAGPWSLNTPKTVEHSIQNAYLKTIQLSEHFIYIENQFFVTSTAAQGVHIENSIGLALVERIVRAHREGQPWRAVIVIPLTPGFPEAYDNPESGSVRIIQMLQYLSINRGPNSIYSRLVRAGVDPQDYIQFFSLRGWGQLRNGQLTTEQVYIHGKLLIADDRIVIMGSANINERSQRGDRDSELACVIRDEEMIDSTMAGEPFQVGRYAHTLRVRLMQEHLGVDVDQLELDSLNPSASPKSSSDLKTPRTDPVSPTTRRSRTSRGAFAPPFPRPNIPVELFEDPLANEFYHDVWSSAADYNMAVFRQVFQCVPDDDIKTWAAYKASRIWANRLSRSLWHQPPTVGAMKRHSGPVPRRRPTWTSSPHARSTRWSRCSTRAVATWYTTRCTFWSKRRPRVTSCSRWTI</sequence>
<dbReference type="Pfam" id="PF13091">
    <property type="entry name" value="PLDc_2"/>
    <property type="match status" value="1"/>
</dbReference>
<dbReference type="EMBL" id="CP046234">
    <property type="protein sequence ID" value="WFD46728.1"/>
    <property type="molecule type" value="Genomic_DNA"/>
</dbReference>
<feature type="region of interest" description="Disordered" evidence="7">
    <location>
        <begin position="1"/>
        <end position="79"/>
    </location>
</feature>
<evidence type="ECO:0000256" key="1">
    <source>
        <dbReference type="ARBA" id="ARBA00000798"/>
    </source>
</evidence>
<dbReference type="CDD" id="cd06093">
    <property type="entry name" value="PX_domain"/>
    <property type="match status" value="1"/>
</dbReference>
<dbReference type="PIRSF" id="PIRSF009376">
    <property type="entry name" value="Phospholipase_D_euk"/>
    <property type="match status" value="1"/>
</dbReference>
<keyword evidence="5" id="KW-0443">Lipid metabolism</keyword>
<dbReference type="Proteomes" id="UP000818624">
    <property type="component" value="Chromosome 1"/>
</dbReference>
<evidence type="ECO:0000256" key="4">
    <source>
        <dbReference type="ARBA" id="ARBA00022963"/>
    </source>
</evidence>
<dbReference type="InterPro" id="IPR036871">
    <property type="entry name" value="PX_dom_sf"/>
</dbReference>
<keyword evidence="10" id="KW-1185">Reference proteome</keyword>